<dbReference type="AlphaFoldDB" id="A0A2P6Q722"/>
<dbReference type="InterPro" id="IPR009057">
    <property type="entry name" value="Homeodomain-like_sf"/>
</dbReference>
<accession>A0A2P6Q722</accession>
<evidence type="ECO:0000256" key="1">
    <source>
        <dbReference type="ARBA" id="ARBA00004123"/>
    </source>
</evidence>
<dbReference type="PANTHER" id="PTHR47998">
    <property type="entry name" value="TRANSCRIPTION FACTOR MYB51-LIKE ISOFORM X1"/>
    <property type="match status" value="1"/>
</dbReference>
<dbReference type="GO" id="GO:0006355">
    <property type="term" value="P:regulation of DNA-templated transcription"/>
    <property type="evidence" value="ECO:0007669"/>
    <property type="project" value="TreeGrafter"/>
</dbReference>
<evidence type="ECO:0000256" key="2">
    <source>
        <dbReference type="ARBA" id="ARBA00023125"/>
    </source>
</evidence>
<dbReference type="GO" id="GO:0030154">
    <property type="term" value="P:cell differentiation"/>
    <property type="evidence" value="ECO:0007669"/>
    <property type="project" value="TreeGrafter"/>
</dbReference>
<feature type="domain" description="HTH myb-type" evidence="5">
    <location>
        <begin position="50"/>
        <end position="104"/>
    </location>
</feature>
<dbReference type="GO" id="GO:0000976">
    <property type="term" value="F:transcription cis-regulatory region binding"/>
    <property type="evidence" value="ECO:0007669"/>
    <property type="project" value="TreeGrafter"/>
</dbReference>
<dbReference type="Pfam" id="PF00249">
    <property type="entry name" value="Myb_DNA-binding"/>
    <property type="match status" value="2"/>
</dbReference>
<proteinExistence type="predicted"/>
<dbReference type="SMART" id="SM00717">
    <property type="entry name" value="SANT"/>
    <property type="match status" value="2"/>
</dbReference>
<dbReference type="Gene3D" id="1.10.10.60">
    <property type="entry name" value="Homeodomain-like"/>
    <property type="match status" value="2"/>
</dbReference>
<dbReference type="PROSITE" id="PS50090">
    <property type="entry name" value="MYB_LIKE"/>
    <property type="match status" value="1"/>
</dbReference>
<keyword evidence="2" id="KW-0238">DNA-binding</keyword>
<keyword evidence="3" id="KW-0539">Nucleus</keyword>
<dbReference type="CDD" id="cd00167">
    <property type="entry name" value="SANT"/>
    <property type="match status" value="1"/>
</dbReference>
<dbReference type="PROSITE" id="PS51294">
    <property type="entry name" value="HTH_MYB"/>
    <property type="match status" value="1"/>
</dbReference>
<dbReference type="InterPro" id="IPR001005">
    <property type="entry name" value="SANT/Myb"/>
</dbReference>
<dbReference type="GO" id="GO:0005634">
    <property type="term" value="C:nucleus"/>
    <property type="evidence" value="ECO:0007669"/>
    <property type="project" value="UniProtKB-SubCell"/>
</dbReference>
<evidence type="ECO:0000313" key="7">
    <source>
        <dbReference type="Proteomes" id="UP000238479"/>
    </source>
</evidence>
<feature type="domain" description="Myb-like" evidence="4">
    <location>
        <begin position="50"/>
        <end position="100"/>
    </location>
</feature>
<sequence length="254" mass="28527">MGRYAGFEKGGLKKGTWSACEDQVLKDYVKKHGLKRCGKSVRLRWLNYLRPGIKRGKITEDEKDLIIRMHKLLGNRWSLIAGRIPGRTDNEIKNYWNSILRKNVGEEKERESEVSRNEIIKENLPSLAEDDGHPHLTKCDEVLGGGGGLDCFASDVNVEEDHRHRCLGRTSTDTTTLSPGVGVEIGGGANQDIQPTGDDLNYNAITWKDSIMDLNGGQLDISEFLQSDDFSTFWDSDRLMNFEIGGCSTMNYDL</sequence>
<evidence type="ECO:0000259" key="4">
    <source>
        <dbReference type="PROSITE" id="PS50090"/>
    </source>
</evidence>
<name>A0A2P6Q722_ROSCH</name>
<keyword evidence="7" id="KW-1185">Reference proteome</keyword>
<evidence type="ECO:0000313" key="6">
    <source>
        <dbReference type="EMBL" id="PRQ29978.1"/>
    </source>
</evidence>
<dbReference type="Gramene" id="PRQ29978">
    <property type="protein sequence ID" value="PRQ29978"/>
    <property type="gene ID" value="RchiOBHm_Chr5g0019651"/>
</dbReference>
<dbReference type="Proteomes" id="UP000238479">
    <property type="component" value="Chromosome 5"/>
</dbReference>
<organism evidence="6 7">
    <name type="scientific">Rosa chinensis</name>
    <name type="common">China rose</name>
    <dbReference type="NCBI Taxonomy" id="74649"/>
    <lineage>
        <taxon>Eukaryota</taxon>
        <taxon>Viridiplantae</taxon>
        <taxon>Streptophyta</taxon>
        <taxon>Embryophyta</taxon>
        <taxon>Tracheophyta</taxon>
        <taxon>Spermatophyta</taxon>
        <taxon>Magnoliopsida</taxon>
        <taxon>eudicotyledons</taxon>
        <taxon>Gunneridae</taxon>
        <taxon>Pentapetalae</taxon>
        <taxon>rosids</taxon>
        <taxon>fabids</taxon>
        <taxon>Rosales</taxon>
        <taxon>Rosaceae</taxon>
        <taxon>Rosoideae</taxon>
        <taxon>Rosoideae incertae sedis</taxon>
        <taxon>Rosa</taxon>
    </lineage>
</organism>
<evidence type="ECO:0000259" key="5">
    <source>
        <dbReference type="PROSITE" id="PS51294"/>
    </source>
</evidence>
<comment type="caution">
    <text evidence="6">The sequence shown here is derived from an EMBL/GenBank/DDBJ whole genome shotgun (WGS) entry which is preliminary data.</text>
</comment>
<reference evidence="6 7" key="1">
    <citation type="journal article" date="2018" name="Nat. Genet.">
        <title>The Rosa genome provides new insights in the design of modern roses.</title>
        <authorList>
            <person name="Bendahmane M."/>
        </authorList>
    </citation>
    <scope>NUCLEOTIDE SEQUENCE [LARGE SCALE GENOMIC DNA]</scope>
    <source>
        <strain evidence="7">cv. Old Blush</strain>
    </source>
</reference>
<gene>
    <name evidence="6" type="ORF">RchiOBHm_Chr5g0019651</name>
</gene>
<dbReference type="PANTHER" id="PTHR47998:SF87">
    <property type="entry name" value="MYB TRANSCRIPTION FACTOR"/>
    <property type="match status" value="1"/>
</dbReference>
<dbReference type="EMBL" id="PDCK01000043">
    <property type="protein sequence ID" value="PRQ29978.1"/>
    <property type="molecule type" value="Genomic_DNA"/>
</dbReference>
<dbReference type="SUPFAM" id="SSF46689">
    <property type="entry name" value="Homeodomain-like"/>
    <property type="match status" value="1"/>
</dbReference>
<comment type="subcellular location">
    <subcellularLocation>
        <location evidence="1">Nucleus</location>
    </subcellularLocation>
</comment>
<protein>
    <submittedName>
        <fullName evidence="6">Putative transcription factor MYB-HB-like family</fullName>
    </submittedName>
</protein>
<dbReference type="InterPro" id="IPR015495">
    <property type="entry name" value="Myb_TF_plants"/>
</dbReference>
<dbReference type="InterPro" id="IPR017930">
    <property type="entry name" value="Myb_dom"/>
</dbReference>
<evidence type="ECO:0000256" key="3">
    <source>
        <dbReference type="ARBA" id="ARBA00023242"/>
    </source>
</evidence>